<dbReference type="InterPro" id="IPR013783">
    <property type="entry name" value="Ig-like_fold"/>
</dbReference>
<dbReference type="PROSITE" id="PS50853">
    <property type="entry name" value="FN3"/>
    <property type="match status" value="2"/>
</dbReference>
<dbReference type="InterPro" id="IPR050650">
    <property type="entry name" value="Type-II_Cytokine-TF_Rcpt"/>
</dbReference>
<dbReference type="Gene3D" id="2.60.40.10">
    <property type="entry name" value="Immunoglobulins"/>
    <property type="match status" value="1"/>
</dbReference>
<keyword evidence="1" id="KW-0812">Transmembrane</keyword>
<reference evidence="4" key="1">
    <citation type="submission" date="2016-05" db="EMBL/GenBank/DDBJ databases">
        <authorList>
            <person name="Lavstsen T."/>
            <person name="Jespersen J.S."/>
        </authorList>
    </citation>
    <scope>NUCLEOTIDE SEQUENCE</scope>
    <source>
        <tissue evidence="4">Brain</tissue>
    </source>
</reference>
<organism evidence="4">
    <name type="scientific">Nothobranchius kuhntae</name>
    <name type="common">Beira killifish</name>
    <dbReference type="NCBI Taxonomy" id="321403"/>
    <lineage>
        <taxon>Eukaryota</taxon>
        <taxon>Metazoa</taxon>
        <taxon>Chordata</taxon>
        <taxon>Craniata</taxon>
        <taxon>Vertebrata</taxon>
        <taxon>Euteleostomi</taxon>
        <taxon>Actinopterygii</taxon>
        <taxon>Neopterygii</taxon>
        <taxon>Teleostei</taxon>
        <taxon>Neoteleostei</taxon>
        <taxon>Acanthomorphata</taxon>
        <taxon>Ovalentaria</taxon>
        <taxon>Atherinomorphae</taxon>
        <taxon>Cyprinodontiformes</taxon>
        <taxon>Nothobranchiidae</taxon>
        <taxon>Nothobranchius</taxon>
    </lineage>
</organism>
<keyword evidence="2" id="KW-0732">Signal</keyword>
<dbReference type="Pfam" id="PF09294">
    <property type="entry name" value="Interfer-bind"/>
    <property type="match status" value="1"/>
</dbReference>
<dbReference type="GO" id="GO:0004896">
    <property type="term" value="F:cytokine receptor activity"/>
    <property type="evidence" value="ECO:0007669"/>
    <property type="project" value="TreeGrafter"/>
</dbReference>
<dbReference type="InterPro" id="IPR015373">
    <property type="entry name" value="Interferon/interleukin_rcp_dom"/>
</dbReference>
<keyword evidence="4" id="KW-0675">Receptor</keyword>
<keyword evidence="1" id="KW-1133">Transmembrane helix</keyword>
<keyword evidence="1" id="KW-0472">Membrane</keyword>
<proteinExistence type="predicted"/>
<feature type="domain" description="Fibronectin type-III" evidence="3">
    <location>
        <begin position="25"/>
        <end position="116"/>
    </location>
</feature>
<dbReference type="GO" id="GO:0005886">
    <property type="term" value="C:plasma membrane"/>
    <property type="evidence" value="ECO:0007669"/>
    <property type="project" value="TreeGrafter"/>
</dbReference>
<dbReference type="PANTHER" id="PTHR20859">
    <property type="entry name" value="INTERFERON/INTERLEUKIN RECEPTOR"/>
    <property type="match status" value="1"/>
</dbReference>
<dbReference type="Pfam" id="PF01108">
    <property type="entry name" value="Tissue_fac"/>
    <property type="match status" value="1"/>
</dbReference>
<evidence type="ECO:0000259" key="3">
    <source>
        <dbReference type="PROSITE" id="PS50853"/>
    </source>
</evidence>
<dbReference type="SUPFAM" id="SSF49265">
    <property type="entry name" value="Fibronectin type III"/>
    <property type="match status" value="2"/>
</dbReference>
<dbReference type="InterPro" id="IPR003961">
    <property type="entry name" value="FN3_dom"/>
</dbReference>
<dbReference type="PANTHER" id="PTHR20859:SF46">
    <property type="entry name" value="INTERFERON GAMMA RECEPTOR 2"/>
    <property type="match status" value="1"/>
</dbReference>
<evidence type="ECO:0000256" key="1">
    <source>
        <dbReference type="SAM" id="Phobius"/>
    </source>
</evidence>
<protein>
    <submittedName>
        <fullName evidence="4">Interleukin 10 receptor, beta</fullName>
    </submittedName>
</protein>
<reference evidence="4" key="2">
    <citation type="submission" date="2016-06" db="EMBL/GenBank/DDBJ databases">
        <title>The genome of a short-lived fish provides insights into sex chromosome evolution and the genetic control of aging.</title>
        <authorList>
            <person name="Reichwald K."/>
            <person name="Felder M."/>
            <person name="Petzold A."/>
            <person name="Koch P."/>
            <person name="Groth M."/>
            <person name="Platzer M."/>
        </authorList>
    </citation>
    <scope>NUCLEOTIDE SEQUENCE</scope>
    <source>
        <tissue evidence="4">Brain</tissue>
    </source>
</reference>
<feature type="domain" description="Fibronectin type-III" evidence="3">
    <location>
        <begin position="118"/>
        <end position="219"/>
    </location>
</feature>
<evidence type="ECO:0000313" key="4">
    <source>
        <dbReference type="EMBL" id="SBR04596.1"/>
    </source>
</evidence>
<dbReference type="AlphaFoldDB" id="A0A1A8J519"/>
<gene>
    <name evidence="4" type="primary">IL10RB</name>
</gene>
<feature type="transmembrane region" description="Helical" evidence="1">
    <location>
        <begin position="223"/>
        <end position="245"/>
    </location>
</feature>
<name>A0A1A8J519_NOTKU</name>
<accession>A0A1A8J519</accession>
<feature type="chain" id="PRO_5008372620" evidence="2">
    <location>
        <begin position="22"/>
        <end position="307"/>
    </location>
</feature>
<evidence type="ECO:0000256" key="2">
    <source>
        <dbReference type="SAM" id="SignalP"/>
    </source>
</evidence>
<dbReference type="CDD" id="cd00063">
    <property type="entry name" value="FN3"/>
    <property type="match status" value="1"/>
</dbReference>
<dbReference type="EMBL" id="HAED01018151">
    <property type="protein sequence ID" value="SBR04596.1"/>
    <property type="molecule type" value="Transcribed_RNA"/>
</dbReference>
<feature type="signal peptide" evidence="2">
    <location>
        <begin position="1"/>
        <end position="21"/>
    </location>
</feature>
<dbReference type="InterPro" id="IPR036116">
    <property type="entry name" value="FN3_sf"/>
</dbReference>
<sequence length="307" mass="34241">MSACVCAFILTSSALLAVVSGALGPPTNVTLKSRNLDLVLSWDLPEGSPHGLSYSTEFRSAITAFQPACRNITELRCDLSLFNISIYGNYTGRVQALLGAHRSPWTASNHIVPDKDTIIGSPSVSLMSHHQTLVVSIEDPKFILSSLRNVFHSVFYNISYWKMGQDRELRRRDRTSQNRMVLDNLDPWTEYCVQVFITTGRTPHPSEPSREVCEKTGSEDSPWVPAVIVLVVMVILVILVVLVVLRWRHISQFLCLKDVVPDNVTQTLLAPPESSMFLAMKNSEPIEEINHQVSVVAAVRTVEKEVL</sequence>